<gene>
    <name evidence="1" type="ORF">OKIOD_LOCUS11407</name>
</gene>
<organism evidence="1 2">
    <name type="scientific">Oikopleura dioica</name>
    <name type="common">Tunicate</name>
    <dbReference type="NCBI Taxonomy" id="34765"/>
    <lineage>
        <taxon>Eukaryota</taxon>
        <taxon>Metazoa</taxon>
        <taxon>Chordata</taxon>
        <taxon>Tunicata</taxon>
        <taxon>Appendicularia</taxon>
        <taxon>Copelata</taxon>
        <taxon>Oikopleuridae</taxon>
        <taxon>Oikopleura</taxon>
    </lineage>
</organism>
<reference evidence="1 2" key="1">
    <citation type="submission" date="2021-04" db="EMBL/GenBank/DDBJ databases">
        <authorList>
            <person name="Bliznina A."/>
        </authorList>
    </citation>
    <scope>NUCLEOTIDE SEQUENCE [LARGE SCALE GENOMIC DNA]</scope>
</reference>
<dbReference type="EMBL" id="OU015566">
    <property type="protein sequence ID" value="CAG5106013.1"/>
    <property type="molecule type" value="Genomic_DNA"/>
</dbReference>
<accession>A0ABN7SRR0</accession>
<dbReference type="Proteomes" id="UP001158576">
    <property type="component" value="Chromosome 1"/>
</dbReference>
<name>A0ABN7SRR0_OIKDI</name>
<keyword evidence="2" id="KW-1185">Reference proteome</keyword>
<proteinExistence type="predicted"/>
<sequence length="69" mass="7913">MLKQVRYNSAIFTGLSVIVVPGYPTRDVQKFAWTGESVENAQLLMKQETYDVQYPLLFSLPHVTCPKQH</sequence>
<evidence type="ECO:0000313" key="1">
    <source>
        <dbReference type="EMBL" id="CAG5106013.1"/>
    </source>
</evidence>
<protein>
    <submittedName>
        <fullName evidence="1">Oidioi.mRNA.OKI2018_I69.chr1.g2642.t1.cds</fullName>
    </submittedName>
</protein>
<evidence type="ECO:0000313" key="2">
    <source>
        <dbReference type="Proteomes" id="UP001158576"/>
    </source>
</evidence>